<keyword evidence="2" id="KW-1185">Reference proteome</keyword>
<dbReference type="Proteomes" id="UP000016922">
    <property type="component" value="Unassembled WGS sequence"/>
</dbReference>
<evidence type="ECO:0000313" key="2">
    <source>
        <dbReference type="Proteomes" id="UP000016922"/>
    </source>
</evidence>
<accession>S3DKS0</accession>
<evidence type="ECO:0000313" key="1">
    <source>
        <dbReference type="EMBL" id="EPE32656.1"/>
    </source>
</evidence>
<evidence type="ECO:0008006" key="3">
    <source>
        <dbReference type="Google" id="ProtNLM"/>
    </source>
</evidence>
<reference evidence="1 2" key="1">
    <citation type="journal article" date="2013" name="BMC Genomics">
        <title>Genomics-driven discovery of the pneumocandin biosynthetic gene cluster in the fungus Glarea lozoyensis.</title>
        <authorList>
            <person name="Chen L."/>
            <person name="Yue Q."/>
            <person name="Zhang X."/>
            <person name="Xiang M."/>
            <person name="Wang C."/>
            <person name="Li S."/>
            <person name="Che Y."/>
            <person name="Ortiz-Lopez F.J."/>
            <person name="Bills G.F."/>
            <person name="Liu X."/>
            <person name="An Z."/>
        </authorList>
    </citation>
    <scope>NUCLEOTIDE SEQUENCE [LARGE SCALE GENOMIC DNA]</scope>
    <source>
        <strain evidence="2">ATCC 20868 / MF5171</strain>
    </source>
</reference>
<protein>
    <recommendedName>
        <fullName evidence="3">F-box domain-containing protein</fullName>
    </recommendedName>
</protein>
<dbReference type="HOGENOM" id="CLU_1396444_0_0_1"/>
<dbReference type="OrthoDB" id="10586978at2759"/>
<organism evidence="1 2">
    <name type="scientific">Glarea lozoyensis (strain ATCC 20868 / MF5171)</name>
    <dbReference type="NCBI Taxonomy" id="1116229"/>
    <lineage>
        <taxon>Eukaryota</taxon>
        <taxon>Fungi</taxon>
        <taxon>Dikarya</taxon>
        <taxon>Ascomycota</taxon>
        <taxon>Pezizomycotina</taxon>
        <taxon>Leotiomycetes</taxon>
        <taxon>Helotiales</taxon>
        <taxon>Helotiaceae</taxon>
        <taxon>Glarea</taxon>
    </lineage>
</organism>
<proteinExistence type="predicted"/>
<name>S3DKS0_GLAL2</name>
<gene>
    <name evidence="1" type="ORF">GLAREA_07790</name>
</gene>
<dbReference type="KEGG" id="glz:GLAREA_07790"/>
<sequence length="195" mass="22107">MSCPSENVFRLTDMPREIFVDIVQRALPLAGTDLAAPALLQALKINTELYEIASEIYHQENRTFVVGSATFEDTRKELRQLSLRELDRLRCIRFVWTSCRVYSQQLDPLRANKIVLLNKNRQLDLGLSNHPALRTKEIQFSEKPHIKYEIVGDTSGVVVTWELEETSGKLGQSESENTSRSYGPILAISDLSLNG</sequence>
<dbReference type="GeneID" id="19466842"/>
<dbReference type="RefSeq" id="XP_008080668.1">
    <property type="nucleotide sequence ID" value="XM_008082477.1"/>
</dbReference>
<dbReference type="EMBL" id="KE145359">
    <property type="protein sequence ID" value="EPE32656.1"/>
    <property type="molecule type" value="Genomic_DNA"/>
</dbReference>
<dbReference type="AlphaFoldDB" id="S3DKS0"/>